<feature type="domain" description="DUF306" evidence="1">
    <location>
        <begin position="42"/>
        <end position="145"/>
    </location>
</feature>
<dbReference type="Proteomes" id="UP000017548">
    <property type="component" value="Unassembled WGS sequence"/>
</dbReference>
<organism evidence="2 3">
    <name type="scientific">Shewanella decolorationis S12</name>
    <dbReference type="NCBI Taxonomy" id="1353536"/>
    <lineage>
        <taxon>Bacteria</taxon>
        <taxon>Pseudomonadati</taxon>
        <taxon>Pseudomonadota</taxon>
        <taxon>Gammaproteobacteria</taxon>
        <taxon>Alteromonadales</taxon>
        <taxon>Shewanellaceae</taxon>
        <taxon>Shewanella</taxon>
    </lineage>
</organism>
<reference evidence="2 3" key="1">
    <citation type="journal article" date="2013" name="Genome Announc.">
        <title>Draft Genome Sequence of Shewanella decolorationis S12, a Dye-Degrading Bacterium Isolated from a Wastewater Treatment Plant.</title>
        <authorList>
            <person name="Xu M."/>
            <person name="Fang Y."/>
            <person name="Liu J."/>
            <person name="Chen X."/>
            <person name="Sun G."/>
            <person name="Guo J."/>
            <person name="Hua Z."/>
            <person name="Tu Q."/>
            <person name="Wu L."/>
            <person name="Zhou J."/>
            <person name="Liu X."/>
        </authorList>
    </citation>
    <scope>NUCLEOTIDE SEQUENCE [LARGE SCALE GENOMIC DNA]</scope>
    <source>
        <strain evidence="2 3">S12</strain>
    </source>
</reference>
<accession>A0ABN0PNX9</accession>
<gene>
    <name evidence="2" type="ORF">SHD_1564</name>
</gene>
<dbReference type="PANTHER" id="PTHR35535">
    <property type="entry name" value="HEAT SHOCK PROTEIN HSLJ"/>
    <property type="match status" value="1"/>
</dbReference>
<evidence type="ECO:0000313" key="3">
    <source>
        <dbReference type="Proteomes" id="UP000017548"/>
    </source>
</evidence>
<sequence length="149" mass="16059">MAMNTEKGTETMLKQTFLLSALLFGLTACQSTDVANQETVPLQGSWHVEAVQGQPTVDYSPAQITFADEGKLSGNNSCNNFFGQYSQQGQALKIIPGGSTMKACVDALMQQEHKVMQALPLVAKAKLVQGRLTLLSSDDKPVLVLSQLK</sequence>
<evidence type="ECO:0000313" key="2">
    <source>
        <dbReference type="EMBL" id="ESE41854.1"/>
    </source>
</evidence>
<keyword evidence="3" id="KW-1185">Reference proteome</keyword>
<dbReference type="PANTHER" id="PTHR35535:SF1">
    <property type="entry name" value="HEAT SHOCK PROTEIN HSLJ"/>
    <property type="match status" value="1"/>
</dbReference>
<proteinExistence type="predicted"/>
<dbReference type="EMBL" id="AXZL01000059">
    <property type="protein sequence ID" value="ESE41854.1"/>
    <property type="molecule type" value="Genomic_DNA"/>
</dbReference>
<dbReference type="InterPro" id="IPR038670">
    <property type="entry name" value="HslJ-like_sf"/>
</dbReference>
<dbReference type="InterPro" id="IPR053147">
    <property type="entry name" value="Hsp_HslJ-like"/>
</dbReference>
<dbReference type="PROSITE" id="PS51257">
    <property type="entry name" value="PROKAR_LIPOPROTEIN"/>
    <property type="match status" value="1"/>
</dbReference>
<dbReference type="Pfam" id="PF03724">
    <property type="entry name" value="META"/>
    <property type="match status" value="1"/>
</dbReference>
<name>A0ABN0PNX9_9GAMM</name>
<comment type="caution">
    <text evidence="2">The sequence shown here is derived from an EMBL/GenBank/DDBJ whole genome shotgun (WGS) entry which is preliminary data.</text>
</comment>
<protein>
    <recommendedName>
        <fullName evidence="1">DUF306 domain-containing protein</fullName>
    </recommendedName>
</protein>
<evidence type="ECO:0000259" key="1">
    <source>
        <dbReference type="Pfam" id="PF03724"/>
    </source>
</evidence>
<dbReference type="InterPro" id="IPR005184">
    <property type="entry name" value="DUF306_Meta_HslJ"/>
</dbReference>
<dbReference type="Gene3D" id="2.40.128.270">
    <property type="match status" value="1"/>
</dbReference>